<proteinExistence type="predicted"/>
<evidence type="ECO:0000313" key="5">
    <source>
        <dbReference type="Proteomes" id="UP001589858"/>
    </source>
</evidence>
<comment type="caution">
    <text evidence="4">The sequence shown here is derived from an EMBL/GenBank/DDBJ whole genome shotgun (WGS) entry which is preliminary data.</text>
</comment>
<reference evidence="4 5" key="1">
    <citation type="submission" date="2024-09" db="EMBL/GenBank/DDBJ databases">
        <authorList>
            <person name="Sun Q."/>
            <person name="Mori K."/>
        </authorList>
    </citation>
    <scope>NUCLEOTIDE SEQUENCE [LARGE SCALE GENOMIC DNA]</scope>
    <source>
        <strain evidence="4 5">CICC 11035S</strain>
    </source>
</reference>
<protein>
    <submittedName>
        <fullName evidence="4">Alpha/beta hydrolase</fullName>
    </submittedName>
</protein>
<dbReference type="PANTHER" id="PTHR48081:SF6">
    <property type="entry name" value="PEPTIDASE S9 PROLYL OLIGOPEPTIDASE CATALYTIC DOMAIN-CONTAINING PROTEIN"/>
    <property type="match status" value="1"/>
</dbReference>
<dbReference type="Pfam" id="PF07859">
    <property type="entry name" value="Abhydrolase_3"/>
    <property type="match status" value="1"/>
</dbReference>
<sequence>MMRRSASALALAALALCGTPARAQPAVSRETIAAPLQPGAIDLPVAKGTPQREVWHLDGTQVAVRNVTRPTLTPVLPVGRGTGAAMIVAPGGGFLGLAIEKEGWDVARWLAGHGIAAFVLKYRVLPTPADQAVFAGEMASVVRGGKASFAPPADTPDPALEDARAALALLHQRAAQFAIDPDRIGMMGFSAGGMLTRSLATRPAGYMPAFIAPIYPMMNAVPVPANAPPMFVALASDDPLFGKSPFGLVDSWRAAGKPVEFHYYTTGGHGFGLGKPGTPSEGWMDQLYRWLSSSGFLTGEK</sequence>
<dbReference type="InterPro" id="IPR029058">
    <property type="entry name" value="AB_hydrolase_fold"/>
</dbReference>
<dbReference type="Proteomes" id="UP001589858">
    <property type="component" value="Unassembled WGS sequence"/>
</dbReference>
<accession>A0ABV6S498</accession>
<dbReference type="Gene3D" id="3.40.50.1820">
    <property type="entry name" value="alpha/beta hydrolase"/>
    <property type="match status" value="1"/>
</dbReference>
<dbReference type="SUPFAM" id="SSF53474">
    <property type="entry name" value="alpha/beta-Hydrolases"/>
    <property type="match status" value="1"/>
</dbReference>
<keyword evidence="1 4" id="KW-0378">Hydrolase</keyword>
<name>A0ABV6S498_9SPHN</name>
<dbReference type="InterPro" id="IPR013094">
    <property type="entry name" value="AB_hydrolase_3"/>
</dbReference>
<organism evidence="4 5">
    <name type="scientific">Novosphingobium clariflavum</name>
    <dbReference type="NCBI Taxonomy" id="2029884"/>
    <lineage>
        <taxon>Bacteria</taxon>
        <taxon>Pseudomonadati</taxon>
        <taxon>Pseudomonadota</taxon>
        <taxon>Alphaproteobacteria</taxon>
        <taxon>Sphingomonadales</taxon>
        <taxon>Sphingomonadaceae</taxon>
        <taxon>Novosphingobium</taxon>
    </lineage>
</organism>
<dbReference type="InterPro" id="IPR050300">
    <property type="entry name" value="GDXG_lipolytic_enzyme"/>
</dbReference>
<evidence type="ECO:0000313" key="4">
    <source>
        <dbReference type="EMBL" id="MFC0684063.1"/>
    </source>
</evidence>
<feature type="chain" id="PRO_5047145149" evidence="2">
    <location>
        <begin position="24"/>
        <end position="301"/>
    </location>
</feature>
<dbReference type="GO" id="GO:0016787">
    <property type="term" value="F:hydrolase activity"/>
    <property type="evidence" value="ECO:0007669"/>
    <property type="project" value="UniProtKB-KW"/>
</dbReference>
<keyword evidence="5" id="KW-1185">Reference proteome</keyword>
<dbReference type="RefSeq" id="WP_267218326.1">
    <property type="nucleotide sequence ID" value="NZ_JAPCWC010000001.1"/>
</dbReference>
<evidence type="ECO:0000256" key="1">
    <source>
        <dbReference type="ARBA" id="ARBA00022801"/>
    </source>
</evidence>
<keyword evidence="2" id="KW-0732">Signal</keyword>
<evidence type="ECO:0000256" key="2">
    <source>
        <dbReference type="SAM" id="SignalP"/>
    </source>
</evidence>
<feature type="signal peptide" evidence="2">
    <location>
        <begin position="1"/>
        <end position="23"/>
    </location>
</feature>
<evidence type="ECO:0000259" key="3">
    <source>
        <dbReference type="Pfam" id="PF07859"/>
    </source>
</evidence>
<gene>
    <name evidence="4" type="ORF">ACFFF8_05615</name>
</gene>
<feature type="domain" description="Alpha/beta hydrolase fold-3" evidence="3">
    <location>
        <begin position="158"/>
        <end position="220"/>
    </location>
</feature>
<dbReference type="EMBL" id="JBHLTM010000026">
    <property type="protein sequence ID" value="MFC0684063.1"/>
    <property type="molecule type" value="Genomic_DNA"/>
</dbReference>
<dbReference type="PANTHER" id="PTHR48081">
    <property type="entry name" value="AB HYDROLASE SUPERFAMILY PROTEIN C4A8.06C"/>
    <property type="match status" value="1"/>
</dbReference>